<organism evidence="1 2">
    <name type="scientific">Aduncisulcus paluster</name>
    <dbReference type="NCBI Taxonomy" id="2918883"/>
    <lineage>
        <taxon>Eukaryota</taxon>
        <taxon>Metamonada</taxon>
        <taxon>Carpediemonas-like organisms</taxon>
        <taxon>Aduncisulcus</taxon>
    </lineage>
</organism>
<protein>
    <submittedName>
        <fullName evidence="1">Glycosyltransferase</fullName>
    </submittedName>
</protein>
<dbReference type="EMBL" id="BQXS01012524">
    <property type="protein sequence ID" value="GKT24422.1"/>
    <property type="molecule type" value="Genomic_DNA"/>
</dbReference>
<evidence type="ECO:0000313" key="1">
    <source>
        <dbReference type="EMBL" id="GKT24422.1"/>
    </source>
</evidence>
<sequence>MKPVLILHGYLLEGSGSNLWTRSVAKAFLRSGRDVHLFCQEPEPEKYKFINEAYKYTTDIKNQFNLSGFILGAATGVAECFTPNHHKSGYPLFSKIPDLLKFKDHSSLVSQSEILTSEPFHWSHFTPTSEKIYTRATPAYPSVPKCIIHKPNLLSDTLPVFVTDKYKEYIAVPIPSCLPPVLGKYIAINAACLLKVVEEVQPSIIVANHTVLMPTVAQLVIHHLKSKKSASIPRLIIVPHGSALEYVVRRDERAFVLAYLSLLSSSTICYIADEIKLRLESYFTELCCSSHYHTHLNTSNPSSIPRPVTWLDEKLLKLPLGVDTTLFTSGYTDIEKRSALTNLIKLVSQPEIGIATGREDEEEGIALDHCSKSRALQRCNVILQKYLDCQTKKSEVNPVSSSLYTHYSYTEQSKGGDDEVLDAEKTDLLASLQEQINLIATRSGTHHDMDFAKKMDFLSKEKIGKTQHLPRIIAFVGRLIAGKGLQNLLLAMPLLLECHHDICLVVVGSGPLRPLLELFWYSLCEGAKDRLLLLCSLVEFLSDPASIKLKSSIGDSKLHKISSFHKNDMFERSRLFIESAPETYWKSIKEIGFSAYPRVIFAGYLLHHQLAPLLTASSCLCCPSVVKEAGPLVYLEGLASCCICVGTDMGGVRSMKAFILNEAREIMEKQMEVDVKDEEERNRIITKECHLLGQCMSFEPSCNAEFIHRLTYCLLRGLELDKKHLSLIEEIVREEFDWEKIVSKL</sequence>
<dbReference type="Pfam" id="PF13692">
    <property type="entry name" value="Glyco_trans_1_4"/>
    <property type="match status" value="1"/>
</dbReference>
<keyword evidence="2" id="KW-1185">Reference proteome</keyword>
<evidence type="ECO:0000313" key="2">
    <source>
        <dbReference type="Proteomes" id="UP001057375"/>
    </source>
</evidence>
<name>A0ABQ5K593_9EUKA</name>
<dbReference type="PANTHER" id="PTHR45947:SF3">
    <property type="entry name" value="SULFOQUINOVOSYL TRANSFERASE SQD2"/>
    <property type="match status" value="1"/>
</dbReference>
<dbReference type="PANTHER" id="PTHR45947">
    <property type="entry name" value="SULFOQUINOVOSYL TRANSFERASE SQD2"/>
    <property type="match status" value="1"/>
</dbReference>
<dbReference type="SUPFAM" id="SSF53756">
    <property type="entry name" value="UDP-Glycosyltransferase/glycogen phosphorylase"/>
    <property type="match status" value="2"/>
</dbReference>
<proteinExistence type="predicted"/>
<dbReference type="Proteomes" id="UP001057375">
    <property type="component" value="Unassembled WGS sequence"/>
</dbReference>
<reference evidence="1" key="1">
    <citation type="submission" date="2022-03" db="EMBL/GenBank/DDBJ databases">
        <title>Draft genome sequence of Aduncisulcus paluster, a free-living microaerophilic Fornicata.</title>
        <authorList>
            <person name="Yuyama I."/>
            <person name="Kume K."/>
            <person name="Tamura T."/>
            <person name="Inagaki Y."/>
            <person name="Hashimoto T."/>
        </authorList>
    </citation>
    <scope>NUCLEOTIDE SEQUENCE</scope>
    <source>
        <strain evidence="1">NY0171</strain>
    </source>
</reference>
<comment type="caution">
    <text evidence="1">The sequence shown here is derived from an EMBL/GenBank/DDBJ whole genome shotgun (WGS) entry which is preliminary data.</text>
</comment>
<gene>
    <name evidence="1" type="ORF">ADUPG1_012727</name>
</gene>
<dbReference type="Gene3D" id="3.40.50.2000">
    <property type="entry name" value="Glycogen Phosphorylase B"/>
    <property type="match status" value="2"/>
</dbReference>
<dbReference type="InterPro" id="IPR050194">
    <property type="entry name" value="Glycosyltransferase_grp1"/>
</dbReference>
<accession>A0ABQ5K593</accession>